<dbReference type="EMBL" id="JAPMSZ010000007">
    <property type="protein sequence ID" value="KAJ5096309.1"/>
    <property type="molecule type" value="Genomic_DNA"/>
</dbReference>
<dbReference type="RefSeq" id="XP_056511860.1">
    <property type="nucleotide sequence ID" value="XM_056656247.1"/>
</dbReference>
<accession>A0A9W9F9Z5</accession>
<evidence type="ECO:0000259" key="1">
    <source>
        <dbReference type="Pfam" id="PF01636"/>
    </source>
</evidence>
<organism evidence="2 3">
    <name type="scientific">Penicillium alfredii</name>
    <dbReference type="NCBI Taxonomy" id="1506179"/>
    <lineage>
        <taxon>Eukaryota</taxon>
        <taxon>Fungi</taxon>
        <taxon>Dikarya</taxon>
        <taxon>Ascomycota</taxon>
        <taxon>Pezizomycotina</taxon>
        <taxon>Eurotiomycetes</taxon>
        <taxon>Eurotiomycetidae</taxon>
        <taxon>Eurotiales</taxon>
        <taxon>Aspergillaceae</taxon>
        <taxon>Penicillium</taxon>
    </lineage>
</organism>
<keyword evidence="3" id="KW-1185">Reference proteome</keyword>
<protein>
    <recommendedName>
        <fullName evidence="1">Aminoglycoside phosphotransferase domain-containing protein</fullName>
    </recommendedName>
</protein>
<dbReference type="PANTHER" id="PTHR21310:SF37">
    <property type="entry name" value="AMINOGLYCOSIDE PHOSPHOTRANSFERASE DOMAIN-CONTAINING PROTEIN"/>
    <property type="match status" value="1"/>
</dbReference>
<dbReference type="Pfam" id="PF01636">
    <property type="entry name" value="APH"/>
    <property type="match status" value="1"/>
</dbReference>
<dbReference type="SUPFAM" id="SSF56112">
    <property type="entry name" value="Protein kinase-like (PK-like)"/>
    <property type="match status" value="1"/>
</dbReference>
<dbReference type="InterPro" id="IPR011009">
    <property type="entry name" value="Kinase-like_dom_sf"/>
</dbReference>
<gene>
    <name evidence="2" type="ORF">NUU61_005665</name>
</gene>
<name>A0A9W9F9Z5_9EURO</name>
<dbReference type="InterPro" id="IPR002575">
    <property type="entry name" value="Aminoglycoside_PTrfase"/>
</dbReference>
<comment type="caution">
    <text evidence="2">The sequence shown here is derived from an EMBL/GenBank/DDBJ whole genome shotgun (WGS) entry which is preliminary data.</text>
</comment>
<dbReference type="AlphaFoldDB" id="A0A9W9F9Z5"/>
<dbReference type="Gene3D" id="3.30.200.20">
    <property type="entry name" value="Phosphorylase Kinase, domain 1"/>
    <property type="match status" value="1"/>
</dbReference>
<dbReference type="PANTHER" id="PTHR21310">
    <property type="entry name" value="AMINOGLYCOSIDE PHOSPHOTRANSFERASE-RELATED-RELATED"/>
    <property type="match status" value="1"/>
</dbReference>
<proteinExistence type="predicted"/>
<evidence type="ECO:0000313" key="3">
    <source>
        <dbReference type="Proteomes" id="UP001141434"/>
    </source>
</evidence>
<reference evidence="2" key="1">
    <citation type="submission" date="2022-11" db="EMBL/GenBank/DDBJ databases">
        <authorList>
            <person name="Petersen C."/>
        </authorList>
    </citation>
    <scope>NUCLEOTIDE SEQUENCE</scope>
    <source>
        <strain evidence="2">IBT 34128</strain>
    </source>
</reference>
<sequence>MDFDDISLDEFDKLKQDWGICEPTSRYRHRDDCLLHSMHCGSFNFSFRLYWDDGAEDWLIRFPLPGKSMILDEKVCREALLMQYVANNTSIPVPRVIAYGAASENPTGLGSFLIMTWIEGKKMSDLLRKEGDACQRKNTQSDHRPADLANHLWTNGGNSARALGSRL</sequence>
<dbReference type="GeneID" id="81395415"/>
<dbReference type="InterPro" id="IPR051678">
    <property type="entry name" value="AGP_Transferase"/>
</dbReference>
<evidence type="ECO:0000313" key="2">
    <source>
        <dbReference type="EMBL" id="KAJ5096309.1"/>
    </source>
</evidence>
<dbReference type="OrthoDB" id="5412996at2759"/>
<reference evidence="2" key="2">
    <citation type="journal article" date="2023" name="IMA Fungus">
        <title>Comparative genomic study of the Penicillium genus elucidates a diverse pangenome and 15 lateral gene transfer events.</title>
        <authorList>
            <person name="Petersen C."/>
            <person name="Sorensen T."/>
            <person name="Nielsen M.R."/>
            <person name="Sondergaard T.E."/>
            <person name="Sorensen J.L."/>
            <person name="Fitzpatrick D.A."/>
            <person name="Frisvad J.C."/>
            <person name="Nielsen K.L."/>
        </authorList>
    </citation>
    <scope>NUCLEOTIDE SEQUENCE</scope>
    <source>
        <strain evidence="2">IBT 34128</strain>
    </source>
</reference>
<feature type="domain" description="Aminoglycoside phosphotransferase" evidence="1">
    <location>
        <begin position="46"/>
        <end position="125"/>
    </location>
</feature>
<dbReference type="Proteomes" id="UP001141434">
    <property type="component" value="Unassembled WGS sequence"/>
</dbReference>